<gene>
    <name evidence="3" type="ORF">WNY59_16180</name>
</gene>
<dbReference type="InterPro" id="IPR001279">
    <property type="entry name" value="Metallo-B-lactamas"/>
</dbReference>
<accession>A0ABU9TAI5</accession>
<dbReference type="CDD" id="cd07739">
    <property type="entry name" value="metallo-hydrolase-like_MBL-fold"/>
    <property type="match status" value="1"/>
</dbReference>
<keyword evidence="1" id="KW-0732">Signal</keyword>
<dbReference type="SMART" id="SM00849">
    <property type="entry name" value="Lactamase_B"/>
    <property type="match status" value="1"/>
</dbReference>
<dbReference type="PANTHER" id="PTHR42951">
    <property type="entry name" value="METALLO-BETA-LACTAMASE DOMAIN-CONTAINING"/>
    <property type="match status" value="1"/>
</dbReference>
<comment type="caution">
    <text evidence="3">The sequence shown here is derived from an EMBL/GenBank/DDBJ whole genome shotgun (WGS) entry which is preliminary data.</text>
</comment>
<feature type="chain" id="PRO_5045374052" evidence="1">
    <location>
        <begin position="28"/>
        <end position="298"/>
    </location>
</feature>
<sequence>MMNRRTILKLTGTASLAVIMSPNISFAESQGLNWVHFPAGENGFNRAPVFVYGENEGVLIDGGFTLQDGLAVANEIKATGVRLSTIYVSQSDPDFYFSLRPIVEAFPNVRIIAAKETVDAINANVAKKVETWSSQLGENGPQSVSDIIIPVIDDSRTLNVDGHIIDVIPSEALANRRYLWVDDLKAVFGGVLVFSGTHVWTADTPTKEQRRAWVDTLDSIIALNPQIIIPGHMTIDAPLGIAAAQFTKDYLLAIEEELEKTNSSAELIEAMTTRFPELGMGVALSVGAKVLTGEMKWG</sequence>
<protein>
    <submittedName>
        <fullName evidence="3">MBL fold metallo-hydrolase</fullName>
    </submittedName>
</protein>
<evidence type="ECO:0000313" key="3">
    <source>
        <dbReference type="EMBL" id="MEM5503127.1"/>
    </source>
</evidence>
<dbReference type="Proteomes" id="UP001477870">
    <property type="component" value="Unassembled WGS sequence"/>
</dbReference>
<name>A0ABU9TAI5_9HYPH</name>
<dbReference type="InterPro" id="IPR036866">
    <property type="entry name" value="RibonucZ/Hydroxyglut_hydro"/>
</dbReference>
<dbReference type="PANTHER" id="PTHR42951:SF14">
    <property type="entry name" value="METALLO-BETA-LACTAMASE SUPERFAMILY PROTEIN"/>
    <property type="match status" value="1"/>
</dbReference>
<keyword evidence="4" id="KW-1185">Reference proteome</keyword>
<dbReference type="EMBL" id="JBBMQO010000011">
    <property type="protein sequence ID" value="MEM5503127.1"/>
    <property type="molecule type" value="Genomic_DNA"/>
</dbReference>
<dbReference type="InterPro" id="IPR050855">
    <property type="entry name" value="NDM-1-like"/>
</dbReference>
<reference evidence="3 4" key="1">
    <citation type="submission" date="2024-03" db="EMBL/GenBank/DDBJ databases">
        <title>Community enrichment and isolation of bacterial strains for fucoidan degradation.</title>
        <authorList>
            <person name="Sichert A."/>
        </authorList>
    </citation>
    <scope>NUCLEOTIDE SEQUENCE [LARGE SCALE GENOMIC DNA]</scope>
    <source>
        <strain evidence="3 4">AS62</strain>
    </source>
</reference>
<feature type="signal peptide" evidence="1">
    <location>
        <begin position="1"/>
        <end position="27"/>
    </location>
</feature>
<dbReference type="SUPFAM" id="SSF56281">
    <property type="entry name" value="Metallo-hydrolase/oxidoreductase"/>
    <property type="match status" value="1"/>
</dbReference>
<organism evidence="3 4">
    <name type="scientific">Ahrensia kielensis</name>
    <dbReference type="NCBI Taxonomy" id="76980"/>
    <lineage>
        <taxon>Bacteria</taxon>
        <taxon>Pseudomonadati</taxon>
        <taxon>Pseudomonadota</taxon>
        <taxon>Alphaproteobacteria</taxon>
        <taxon>Hyphomicrobiales</taxon>
        <taxon>Ahrensiaceae</taxon>
        <taxon>Ahrensia</taxon>
    </lineage>
</organism>
<feature type="domain" description="Metallo-beta-lactamase" evidence="2">
    <location>
        <begin position="45"/>
        <end position="232"/>
    </location>
</feature>
<evidence type="ECO:0000259" key="2">
    <source>
        <dbReference type="SMART" id="SM00849"/>
    </source>
</evidence>
<evidence type="ECO:0000313" key="4">
    <source>
        <dbReference type="Proteomes" id="UP001477870"/>
    </source>
</evidence>
<dbReference type="Gene3D" id="3.60.15.10">
    <property type="entry name" value="Ribonuclease Z/Hydroxyacylglutathione hydrolase-like"/>
    <property type="match status" value="1"/>
</dbReference>
<proteinExistence type="predicted"/>
<evidence type="ECO:0000256" key="1">
    <source>
        <dbReference type="SAM" id="SignalP"/>
    </source>
</evidence>
<dbReference type="RefSeq" id="WP_342849314.1">
    <property type="nucleotide sequence ID" value="NZ_JBBMQO010000011.1"/>
</dbReference>